<accession>A0A7J8ZHC3</accession>
<evidence type="ECO:0000313" key="2">
    <source>
        <dbReference type="Proteomes" id="UP000593574"/>
    </source>
</evidence>
<evidence type="ECO:0000313" key="1">
    <source>
        <dbReference type="EMBL" id="MBA0711276.1"/>
    </source>
</evidence>
<sequence length="22" mass="2402">MHTPVVSGLLTVAFIIYQIVLS</sequence>
<dbReference type="EMBL" id="JABEZV010000005">
    <property type="protein sequence ID" value="MBA0711276.1"/>
    <property type="molecule type" value="Genomic_DNA"/>
</dbReference>
<name>A0A7J8ZHC3_9ROSI</name>
<gene>
    <name evidence="1" type="ORF">Golax_010474</name>
</gene>
<organism evidence="1 2">
    <name type="scientific">Gossypium laxum</name>
    <dbReference type="NCBI Taxonomy" id="34288"/>
    <lineage>
        <taxon>Eukaryota</taxon>
        <taxon>Viridiplantae</taxon>
        <taxon>Streptophyta</taxon>
        <taxon>Embryophyta</taxon>
        <taxon>Tracheophyta</taxon>
        <taxon>Spermatophyta</taxon>
        <taxon>Magnoliopsida</taxon>
        <taxon>eudicotyledons</taxon>
        <taxon>Gunneridae</taxon>
        <taxon>Pentapetalae</taxon>
        <taxon>rosids</taxon>
        <taxon>malvids</taxon>
        <taxon>Malvales</taxon>
        <taxon>Malvaceae</taxon>
        <taxon>Malvoideae</taxon>
        <taxon>Gossypium</taxon>
    </lineage>
</organism>
<dbReference type="AlphaFoldDB" id="A0A7J8ZHC3"/>
<keyword evidence="2" id="KW-1185">Reference proteome</keyword>
<proteinExistence type="predicted"/>
<protein>
    <submittedName>
        <fullName evidence="1">Uncharacterized protein</fullName>
    </submittedName>
</protein>
<comment type="caution">
    <text evidence="1">The sequence shown here is derived from an EMBL/GenBank/DDBJ whole genome shotgun (WGS) entry which is preliminary data.</text>
</comment>
<reference evidence="1 2" key="1">
    <citation type="journal article" date="2019" name="Genome Biol. Evol.">
        <title>Insights into the evolution of the New World diploid cottons (Gossypium, subgenus Houzingenia) based on genome sequencing.</title>
        <authorList>
            <person name="Grover C.E."/>
            <person name="Arick M.A. 2nd"/>
            <person name="Thrash A."/>
            <person name="Conover J.L."/>
            <person name="Sanders W.S."/>
            <person name="Peterson D.G."/>
            <person name="Frelichowski J.E."/>
            <person name="Scheffler J.A."/>
            <person name="Scheffler B.E."/>
            <person name="Wendel J.F."/>
        </authorList>
    </citation>
    <scope>NUCLEOTIDE SEQUENCE [LARGE SCALE GENOMIC DNA]</scope>
    <source>
        <strain evidence="1">4</strain>
        <tissue evidence="1">Leaf</tissue>
    </source>
</reference>
<dbReference type="Proteomes" id="UP000593574">
    <property type="component" value="Unassembled WGS sequence"/>
</dbReference>